<gene>
    <name evidence="2" type="primary">Dgri\GH10875</name>
    <name evidence="2" type="ORF">Dgri_GH10875</name>
</gene>
<organism evidence="3">
    <name type="scientific">Drosophila grimshawi</name>
    <name type="common">Hawaiian fruit fly</name>
    <name type="synonym">Idiomyia grimshawi</name>
    <dbReference type="NCBI Taxonomy" id="7222"/>
    <lineage>
        <taxon>Eukaryota</taxon>
        <taxon>Metazoa</taxon>
        <taxon>Ecdysozoa</taxon>
        <taxon>Arthropoda</taxon>
        <taxon>Hexapoda</taxon>
        <taxon>Insecta</taxon>
        <taxon>Pterygota</taxon>
        <taxon>Neoptera</taxon>
        <taxon>Endopterygota</taxon>
        <taxon>Diptera</taxon>
        <taxon>Brachycera</taxon>
        <taxon>Muscomorpha</taxon>
        <taxon>Ephydroidea</taxon>
        <taxon>Drosophilidae</taxon>
        <taxon>Drosophila</taxon>
        <taxon>Hawaiian Drosophila</taxon>
    </lineage>
</organism>
<dbReference type="InterPro" id="IPR024445">
    <property type="entry name" value="Tnp_ISXO2-like"/>
</dbReference>
<dbReference type="InParanoid" id="B4JAI8"/>
<accession>B4JAI8</accession>
<name>B4JAI8_DROGR</name>
<dbReference type="HOGENOM" id="CLU_1215875_0_0_1"/>
<dbReference type="PANTHER" id="PTHR47163:SF2">
    <property type="entry name" value="SI:DKEY-17M8.2"/>
    <property type="match status" value="1"/>
</dbReference>
<dbReference type="PANTHER" id="PTHR47163">
    <property type="entry name" value="DDE_TNP_IS1595 DOMAIN-CONTAINING PROTEIN"/>
    <property type="match status" value="1"/>
</dbReference>
<dbReference type="OMA" id="YEMIEIS"/>
<evidence type="ECO:0000259" key="1">
    <source>
        <dbReference type="SMART" id="SM01126"/>
    </source>
</evidence>
<dbReference type="KEGG" id="dgr:6562580"/>
<dbReference type="InterPro" id="IPR053164">
    <property type="entry name" value="IS1016-like_transposase"/>
</dbReference>
<keyword evidence="3" id="KW-1185">Reference proteome</keyword>
<dbReference type="SMART" id="SM01126">
    <property type="entry name" value="DDE_Tnp_IS1595"/>
    <property type="match status" value="1"/>
</dbReference>
<dbReference type="EMBL" id="CH916368">
    <property type="protein sequence ID" value="EDW02774.1"/>
    <property type="molecule type" value="Genomic_DNA"/>
</dbReference>
<sequence length="228" mass="26504">MQSVRNNTYFSGSQLSIRDICLFMHYEMIEISPITEFLKQEFNCSTDTVINWRHYLREVFVEWAADLNCGKLGGPGRTVEIYELMVSKRKINRGKLKDGQWVLVAFERDAKKLYIKPIENKTKEDLLGILQDKIEDGTTVISSYSCLEDEDFRLIEVNHSICFVKGHTKQVDNISKYARKDLGYLASFVFKAHYPNYQDRFHNFLTKIAKLYETQQTEEQASNVNAGS</sequence>
<dbReference type="Proteomes" id="UP000001070">
    <property type="component" value="Unassembled WGS sequence"/>
</dbReference>
<proteinExistence type="predicted"/>
<dbReference type="OrthoDB" id="8046076at2759"/>
<protein>
    <submittedName>
        <fullName evidence="2">GH10875</fullName>
    </submittedName>
</protein>
<evidence type="ECO:0000313" key="3">
    <source>
        <dbReference type="Proteomes" id="UP000001070"/>
    </source>
</evidence>
<feature type="domain" description="ISXO2-like transposase" evidence="1">
    <location>
        <begin position="71"/>
        <end position="193"/>
    </location>
</feature>
<evidence type="ECO:0000313" key="2">
    <source>
        <dbReference type="EMBL" id="EDW02774.1"/>
    </source>
</evidence>
<reference evidence="2 3" key="1">
    <citation type="journal article" date="2007" name="Nature">
        <title>Evolution of genes and genomes on the Drosophila phylogeny.</title>
        <authorList>
            <consortium name="Drosophila 12 Genomes Consortium"/>
            <person name="Clark A.G."/>
            <person name="Eisen M.B."/>
            <person name="Smith D.R."/>
            <person name="Bergman C.M."/>
            <person name="Oliver B."/>
            <person name="Markow T.A."/>
            <person name="Kaufman T.C."/>
            <person name="Kellis M."/>
            <person name="Gelbart W."/>
            <person name="Iyer V.N."/>
            <person name="Pollard D.A."/>
            <person name="Sackton T.B."/>
            <person name="Larracuente A.M."/>
            <person name="Singh N.D."/>
            <person name="Abad J.P."/>
            <person name="Abt D.N."/>
            <person name="Adryan B."/>
            <person name="Aguade M."/>
            <person name="Akashi H."/>
            <person name="Anderson W.W."/>
            <person name="Aquadro C.F."/>
            <person name="Ardell D.H."/>
            <person name="Arguello R."/>
            <person name="Artieri C.G."/>
            <person name="Barbash D.A."/>
            <person name="Barker D."/>
            <person name="Barsanti P."/>
            <person name="Batterham P."/>
            <person name="Batzoglou S."/>
            <person name="Begun D."/>
            <person name="Bhutkar A."/>
            <person name="Blanco E."/>
            <person name="Bosak S.A."/>
            <person name="Bradley R.K."/>
            <person name="Brand A.D."/>
            <person name="Brent M.R."/>
            <person name="Brooks A.N."/>
            <person name="Brown R.H."/>
            <person name="Butlin R.K."/>
            <person name="Caggese C."/>
            <person name="Calvi B.R."/>
            <person name="Bernardo de Carvalho A."/>
            <person name="Caspi A."/>
            <person name="Castrezana S."/>
            <person name="Celniker S.E."/>
            <person name="Chang J.L."/>
            <person name="Chapple C."/>
            <person name="Chatterji S."/>
            <person name="Chinwalla A."/>
            <person name="Civetta A."/>
            <person name="Clifton S.W."/>
            <person name="Comeron J.M."/>
            <person name="Costello J.C."/>
            <person name="Coyne J.A."/>
            <person name="Daub J."/>
            <person name="David R.G."/>
            <person name="Delcher A.L."/>
            <person name="Delehaunty K."/>
            <person name="Do C.B."/>
            <person name="Ebling H."/>
            <person name="Edwards K."/>
            <person name="Eickbush T."/>
            <person name="Evans J.D."/>
            <person name="Filipski A."/>
            <person name="Findeiss S."/>
            <person name="Freyhult E."/>
            <person name="Fulton L."/>
            <person name="Fulton R."/>
            <person name="Garcia A.C."/>
            <person name="Gardiner A."/>
            <person name="Garfield D.A."/>
            <person name="Garvin B.E."/>
            <person name="Gibson G."/>
            <person name="Gilbert D."/>
            <person name="Gnerre S."/>
            <person name="Godfrey J."/>
            <person name="Good R."/>
            <person name="Gotea V."/>
            <person name="Gravely B."/>
            <person name="Greenberg A.J."/>
            <person name="Griffiths-Jones S."/>
            <person name="Gross S."/>
            <person name="Guigo R."/>
            <person name="Gustafson E.A."/>
            <person name="Haerty W."/>
            <person name="Hahn M.W."/>
            <person name="Halligan D.L."/>
            <person name="Halpern A.L."/>
            <person name="Halter G.M."/>
            <person name="Han M.V."/>
            <person name="Heger A."/>
            <person name="Hillier L."/>
            <person name="Hinrichs A.S."/>
            <person name="Holmes I."/>
            <person name="Hoskins R.A."/>
            <person name="Hubisz M.J."/>
            <person name="Hultmark D."/>
            <person name="Huntley M.A."/>
            <person name="Jaffe D.B."/>
            <person name="Jagadeeshan S."/>
            <person name="Jeck W.R."/>
            <person name="Johnson J."/>
            <person name="Jones C.D."/>
            <person name="Jordan W.C."/>
            <person name="Karpen G.H."/>
            <person name="Kataoka E."/>
            <person name="Keightley P.D."/>
            <person name="Kheradpour P."/>
            <person name="Kirkness E.F."/>
            <person name="Koerich L.B."/>
            <person name="Kristiansen K."/>
            <person name="Kudrna D."/>
            <person name="Kulathinal R.J."/>
            <person name="Kumar S."/>
            <person name="Kwok R."/>
            <person name="Lander E."/>
            <person name="Langley C.H."/>
            <person name="Lapoint R."/>
            <person name="Lazzaro B.P."/>
            <person name="Lee S.J."/>
            <person name="Levesque L."/>
            <person name="Li R."/>
            <person name="Lin C.F."/>
            <person name="Lin M.F."/>
            <person name="Lindblad-Toh K."/>
            <person name="Llopart A."/>
            <person name="Long M."/>
            <person name="Low L."/>
            <person name="Lozovsky E."/>
            <person name="Lu J."/>
            <person name="Luo M."/>
            <person name="Machado C.A."/>
            <person name="Makalowski W."/>
            <person name="Marzo M."/>
            <person name="Matsuda M."/>
            <person name="Matzkin L."/>
            <person name="McAllister B."/>
            <person name="McBride C.S."/>
            <person name="McKernan B."/>
            <person name="McKernan K."/>
            <person name="Mendez-Lago M."/>
            <person name="Minx P."/>
            <person name="Mollenhauer M.U."/>
            <person name="Montooth K."/>
            <person name="Mount S.M."/>
            <person name="Mu X."/>
            <person name="Myers E."/>
            <person name="Negre B."/>
            <person name="Newfeld S."/>
            <person name="Nielsen R."/>
            <person name="Noor M.A."/>
            <person name="O'Grady P."/>
            <person name="Pachter L."/>
            <person name="Papaceit M."/>
            <person name="Parisi M.J."/>
            <person name="Parisi M."/>
            <person name="Parts L."/>
            <person name="Pedersen J.S."/>
            <person name="Pesole G."/>
            <person name="Phillippy A.M."/>
            <person name="Ponting C.P."/>
            <person name="Pop M."/>
            <person name="Porcelli D."/>
            <person name="Powell J.R."/>
            <person name="Prohaska S."/>
            <person name="Pruitt K."/>
            <person name="Puig M."/>
            <person name="Quesneville H."/>
            <person name="Ram K.R."/>
            <person name="Rand D."/>
            <person name="Rasmussen M.D."/>
            <person name="Reed L.K."/>
            <person name="Reenan R."/>
            <person name="Reily A."/>
            <person name="Remington K.A."/>
            <person name="Rieger T.T."/>
            <person name="Ritchie M.G."/>
            <person name="Robin C."/>
            <person name="Rogers Y.H."/>
            <person name="Rohde C."/>
            <person name="Rozas J."/>
            <person name="Rubenfield M.J."/>
            <person name="Ruiz A."/>
            <person name="Russo S."/>
            <person name="Salzberg S.L."/>
            <person name="Sanchez-Gracia A."/>
            <person name="Saranga D.J."/>
            <person name="Sato H."/>
            <person name="Schaeffer S.W."/>
            <person name="Schatz M.C."/>
            <person name="Schlenke T."/>
            <person name="Schwartz R."/>
            <person name="Segarra C."/>
            <person name="Singh R.S."/>
            <person name="Sirot L."/>
            <person name="Sirota M."/>
            <person name="Sisneros N.B."/>
            <person name="Smith C.D."/>
            <person name="Smith T.F."/>
            <person name="Spieth J."/>
            <person name="Stage D.E."/>
            <person name="Stark A."/>
            <person name="Stephan W."/>
            <person name="Strausberg R.L."/>
            <person name="Strempel S."/>
            <person name="Sturgill D."/>
            <person name="Sutton G."/>
            <person name="Sutton G.G."/>
            <person name="Tao W."/>
            <person name="Teichmann S."/>
            <person name="Tobari Y.N."/>
            <person name="Tomimura Y."/>
            <person name="Tsolas J.M."/>
            <person name="Valente V.L."/>
            <person name="Venter E."/>
            <person name="Venter J.C."/>
            <person name="Vicario S."/>
            <person name="Vieira F.G."/>
            <person name="Vilella A.J."/>
            <person name="Villasante A."/>
            <person name="Walenz B."/>
            <person name="Wang J."/>
            <person name="Wasserman M."/>
            <person name="Watts T."/>
            <person name="Wilson D."/>
            <person name="Wilson R.K."/>
            <person name="Wing R.A."/>
            <person name="Wolfner M.F."/>
            <person name="Wong A."/>
            <person name="Wong G.K."/>
            <person name="Wu C.I."/>
            <person name="Wu G."/>
            <person name="Yamamoto D."/>
            <person name="Yang H.P."/>
            <person name="Yang S.P."/>
            <person name="Yorke J.A."/>
            <person name="Yoshida K."/>
            <person name="Zdobnov E."/>
            <person name="Zhang P."/>
            <person name="Zhang Y."/>
            <person name="Zimin A.V."/>
            <person name="Baldwin J."/>
            <person name="Abdouelleil A."/>
            <person name="Abdulkadir J."/>
            <person name="Abebe A."/>
            <person name="Abera B."/>
            <person name="Abreu J."/>
            <person name="Acer S.C."/>
            <person name="Aftuck L."/>
            <person name="Alexander A."/>
            <person name="An P."/>
            <person name="Anderson E."/>
            <person name="Anderson S."/>
            <person name="Arachi H."/>
            <person name="Azer M."/>
            <person name="Bachantsang P."/>
            <person name="Barry A."/>
            <person name="Bayul T."/>
            <person name="Berlin A."/>
            <person name="Bessette D."/>
            <person name="Bloom T."/>
            <person name="Blye J."/>
            <person name="Boguslavskiy L."/>
            <person name="Bonnet C."/>
            <person name="Boukhgalter B."/>
            <person name="Bourzgui I."/>
            <person name="Brown A."/>
            <person name="Cahill P."/>
            <person name="Channer S."/>
            <person name="Cheshatsang Y."/>
            <person name="Chuda L."/>
            <person name="Citroen M."/>
            <person name="Collymore A."/>
            <person name="Cooke P."/>
            <person name="Costello M."/>
            <person name="D'Aco K."/>
            <person name="Daza R."/>
            <person name="De Haan G."/>
            <person name="DeGray S."/>
            <person name="DeMaso C."/>
            <person name="Dhargay N."/>
            <person name="Dooley K."/>
            <person name="Dooley E."/>
            <person name="Doricent M."/>
            <person name="Dorje P."/>
            <person name="Dorjee K."/>
            <person name="Dupes A."/>
            <person name="Elong R."/>
            <person name="Falk J."/>
            <person name="Farina A."/>
            <person name="Faro S."/>
            <person name="Ferguson D."/>
            <person name="Fisher S."/>
            <person name="Foley C.D."/>
            <person name="Franke A."/>
            <person name="Friedrich D."/>
            <person name="Gadbois L."/>
            <person name="Gearin G."/>
            <person name="Gearin C.R."/>
            <person name="Giannoukos G."/>
            <person name="Goode T."/>
            <person name="Graham J."/>
            <person name="Grandbois E."/>
            <person name="Grewal S."/>
            <person name="Gyaltsen K."/>
            <person name="Hafez N."/>
            <person name="Hagos B."/>
            <person name="Hall J."/>
            <person name="Henson C."/>
            <person name="Hollinger A."/>
            <person name="Honan T."/>
            <person name="Huard M.D."/>
            <person name="Hughes L."/>
            <person name="Hurhula B."/>
            <person name="Husby M.E."/>
            <person name="Kamat A."/>
            <person name="Kanga B."/>
            <person name="Kashin S."/>
            <person name="Khazanovich D."/>
            <person name="Kisner P."/>
            <person name="Lance K."/>
            <person name="Lara M."/>
            <person name="Lee W."/>
            <person name="Lennon N."/>
            <person name="Letendre F."/>
            <person name="LeVine R."/>
            <person name="Lipovsky A."/>
            <person name="Liu X."/>
            <person name="Liu J."/>
            <person name="Liu S."/>
            <person name="Lokyitsang T."/>
            <person name="Lokyitsang Y."/>
            <person name="Lubonja R."/>
            <person name="Lui A."/>
            <person name="MacDonald P."/>
            <person name="Magnisalis V."/>
            <person name="Maru K."/>
            <person name="Matthews C."/>
            <person name="McCusker W."/>
            <person name="McDonough S."/>
            <person name="Mehta T."/>
            <person name="Meldrim J."/>
            <person name="Meneus L."/>
            <person name="Mihai O."/>
            <person name="Mihalev A."/>
            <person name="Mihova T."/>
            <person name="Mittelman R."/>
            <person name="Mlenga V."/>
            <person name="Montmayeur A."/>
            <person name="Mulrain L."/>
            <person name="Navidi A."/>
            <person name="Naylor J."/>
            <person name="Negash T."/>
            <person name="Nguyen T."/>
            <person name="Nguyen N."/>
            <person name="Nicol R."/>
            <person name="Norbu C."/>
            <person name="Norbu N."/>
            <person name="Novod N."/>
            <person name="O'Neill B."/>
            <person name="Osman S."/>
            <person name="Markiewicz E."/>
            <person name="Oyono O.L."/>
            <person name="Patti C."/>
            <person name="Phunkhang P."/>
            <person name="Pierre F."/>
            <person name="Priest M."/>
            <person name="Raghuraman S."/>
            <person name="Rege F."/>
            <person name="Reyes R."/>
            <person name="Rise C."/>
            <person name="Rogov P."/>
            <person name="Ross K."/>
            <person name="Ryan E."/>
            <person name="Settipalli S."/>
            <person name="Shea T."/>
            <person name="Sherpa N."/>
            <person name="Shi L."/>
            <person name="Shih D."/>
            <person name="Sparrow T."/>
            <person name="Spaulding J."/>
            <person name="Stalker J."/>
            <person name="Stange-Thomann N."/>
            <person name="Stavropoulos S."/>
            <person name="Stone C."/>
            <person name="Strader C."/>
            <person name="Tesfaye S."/>
            <person name="Thomson T."/>
            <person name="Thoulutsang Y."/>
            <person name="Thoulutsang D."/>
            <person name="Topham K."/>
            <person name="Topping I."/>
            <person name="Tsamla T."/>
            <person name="Vassiliev H."/>
            <person name="Vo A."/>
            <person name="Wangchuk T."/>
            <person name="Wangdi T."/>
            <person name="Weiand M."/>
            <person name="Wilkinson J."/>
            <person name="Wilson A."/>
            <person name="Yadav S."/>
            <person name="Young G."/>
            <person name="Yu Q."/>
            <person name="Zembek L."/>
            <person name="Zhong D."/>
            <person name="Zimmer A."/>
            <person name="Zwirko Z."/>
            <person name="Jaffe D.B."/>
            <person name="Alvarez P."/>
            <person name="Brockman W."/>
            <person name="Butler J."/>
            <person name="Chin C."/>
            <person name="Gnerre S."/>
            <person name="Grabherr M."/>
            <person name="Kleber M."/>
            <person name="Mauceli E."/>
            <person name="MacCallum I."/>
        </authorList>
    </citation>
    <scope>NUCLEOTIDE SEQUENCE [LARGE SCALE GENOMIC DNA]</scope>
    <source>
        <strain evidence="3">Tucson 15287-2541.00</strain>
    </source>
</reference>
<dbReference type="AlphaFoldDB" id="B4JAI8"/>
<dbReference type="eggNOG" id="ENOG502S2X3">
    <property type="taxonomic scope" value="Eukaryota"/>
</dbReference>